<comment type="pathway">
    <text evidence="1 10">Metabolic intermediate biosynthesis; 1-deoxy-D-xylulose 5-phosphate biosynthesis; 1-deoxy-D-xylulose 5-phosphate from D-glyceraldehyde 3-phosphate and pyruvate: step 1/1.</text>
</comment>
<keyword evidence="8 10" id="KW-0786">Thiamine pyrophosphate</keyword>
<comment type="function">
    <text evidence="10">Catalyzes the acyloin condensation reaction between C atoms 2 and 3 of pyruvate and glyceraldehyde 3-phosphate to yield 1-deoxy-D-xylulose-5-phosphate (DXP).</text>
</comment>
<keyword evidence="9 10" id="KW-0414">Isoprene biosynthesis</keyword>
<comment type="cofactor">
    <cofactor evidence="10">
        <name>thiamine diphosphate</name>
        <dbReference type="ChEBI" id="CHEBI:58937"/>
    </cofactor>
    <text evidence="10">Binds 1 thiamine pyrophosphate per subunit.</text>
</comment>
<dbReference type="RefSeq" id="WP_079590025.1">
    <property type="nucleotide sequence ID" value="NZ_CP154629.1"/>
</dbReference>
<dbReference type="GO" id="GO:0005829">
    <property type="term" value="C:cytosol"/>
    <property type="evidence" value="ECO:0007669"/>
    <property type="project" value="TreeGrafter"/>
</dbReference>
<feature type="binding site" evidence="10">
    <location>
        <position position="175"/>
    </location>
    <ligand>
        <name>thiamine diphosphate</name>
        <dbReference type="ChEBI" id="CHEBI:58937"/>
    </ligand>
</feature>
<dbReference type="InterPro" id="IPR020826">
    <property type="entry name" value="Transketolase_BS"/>
</dbReference>
<evidence type="ECO:0000256" key="5">
    <source>
        <dbReference type="ARBA" id="ARBA00022723"/>
    </source>
</evidence>
<evidence type="ECO:0000256" key="7">
    <source>
        <dbReference type="ARBA" id="ARBA00022977"/>
    </source>
</evidence>
<organism evidence="12 13">
    <name type="scientific">Acetoanaerobium noterae</name>
    <dbReference type="NCBI Taxonomy" id="745369"/>
    <lineage>
        <taxon>Bacteria</taxon>
        <taxon>Bacillati</taxon>
        <taxon>Bacillota</taxon>
        <taxon>Clostridia</taxon>
        <taxon>Peptostreptococcales</taxon>
        <taxon>Filifactoraceae</taxon>
        <taxon>Acetoanaerobium</taxon>
    </lineage>
</organism>
<evidence type="ECO:0000256" key="4">
    <source>
        <dbReference type="ARBA" id="ARBA00022679"/>
    </source>
</evidence>
<evidence type="ECO:0000313" key="12">
    <source>
        <dbReference type="EMBL" id="SKB59633.1"/>
    </source>
</evidence>
<dbReference type="NCBIfam" id="TIGR00204">
    <property type="entry name" value="dxs"/>
    <property type="match status" value="1"/>
</dbReference>
<evidence type="ECO:0000256" key="1">
    <source>
        <dbReference type="ARBA" id="ARBA00004980"/>
    </source>
</evidence>
<keyword evidence="5 10" id="KW-0479">Metal-binding</keyword>
<keyword evidence="4 10" id="KW-0808">Transferase</keyword>
<dbReference type="InterPro" id="IPR033248">
    <property type="entry name" value="Transketolase_C"/>
</dbReference>
<dbReference type="PROSITE" id="PS00802">
    <property type="entry name" value="TRANSKETOLASE_2"/>
    <property type="match status" value="1"/>
</dbReference>
<dbReference type="Gene3D" id="3.40.50.920">
    <property type="match status" value="1"/>
</dbReference>
<dbReference type="OrthoDB" id="9803371at2"/>
<evidence type="ECO:0000256" key="6">
    <source>
        <dbReference type="ARBA" id="ARBA00022842"/>
    </source>
</evidence>
<dbReference type="GO" id="GO:0000287">
    <property type="term" value="F:magnesium ion binding"/>
    <property type="evidence" value="ECO:0007669"/>
    <property type="project" value="UniProtKB-UniRule"/>
</dbReference>
<keyword evidence="7 10" id="KW-0784">Thiamine biosynthesis</keyword>
<evidence type="ECO:0000259" key="11">
    <source>
        <dbReference type="SMART" id="SM00861"/>
    </source>
</evidence>
<dbReference type="CDD" id="cd07033">
    <property type="entry name" value="TPP_PYR_DXS_TK_like"/>
    <property type="match status" value="1"/>
</dbReference>
<feature type="binding site" evidence="10">
    <location>
        <position position="74"/>
    </location>
    <ligand>
        <name>thiamine diphosphate</name>
        <dbReference type="ChEBI" id="CHEBI:58937"/>
    </ligand>
</feature>
<feature type="domain" description="Transketolase-like pyrimidine-binding" evidence="11">
    <location>
        <begin position="314"/>
        <end position="478"/>
    </location>
</feature>
<dbReference type="InterPro" id="IPR005477">
    <property type="entry name" value="Dxylulose-5-P_synthase"/>
</dbReference>
<dbReference type="GO" id="GO:0008661">
    <property type="term" value="F:1-deoxy-D-xylulose-5-phosphate synthase activity"/>
    <property type="evidence" value="ECO:0007669"/>
    <property type="project" value="UniProtKB-UniRule"/>
</dbReference>
<comment type="subunit">
    <text evidence="3 10">Homodimer.</text>
</comment>
<dbReference type="UniPathway" id="UPA00064">
    <property type="reaction ID" value="UER00091"/>
</dbReference>
<sequence length="627" mass="69564">MYKYLDNINKPSDLKRLSLIEMDELAKEIRKFLIKSVSKTGGHLASNLGVVELTLALHSVYDTTKDKIVFDVGHQSYVHKLLTGRKEKFSTLRQYEGLSGFPKRKESVHDCFETGHSSTSISAGLGIALGRDFCKDKFKVVSVIGDGALTGGLALEGLNHLGSTNTDMLVILNDNDMSICENVGGLSNSLYNIRMTKAYRKFSKNMINFISSVPVVGVKATNAAVRIKDSLKHMVMPGAFFEEMGIKYFGPVDGHDYKSIVHALKELNNIEGPKILHVLTTKGKGYKYAQDNPSDYHGVSKFDIAKGVISSSQLTYSSVAGNTLNSIFERDSKSVAITAAMISGTGLDILFEKHSKRVIDVGIAEEHAVTLAAGLATSGIKPYFVVYSTFLQRAYDQILHDVALQDLPVTLLIDRAGLVGEDGETHHGVFDIGFLSTIPNLTIMSPRDLVELQDMIEFSHSYNHPLAIRYPRGKAVNLSSHVRDSRLMKWEWIYEEPKIAIVAIGKMVETAIKIRESMALLGIKIAVVNARCIKPMDDLSIQKLSETMDYIFSLEDHVYSGGFSSKLKQKLFDSGYIGKFKSFSLPDEFIEHGNTEILLSKYGLDNNTIHKNIIECIRYNEGYEEIS</sequence>
<accession>A0A1T5CJV9</accession>
<feature type="binding site" evidence="10">
    <location>
        <begin position="147"/>
        <end position="148"/>
    </location>
    <ligand>
        <name>thiamine diphosphate</name>
        <dbReference type="ChEBI" id="CHEBI:58937"/>
    </ligand>
</feature>
<evidence type="ECO:0000256" key="10">
    <source>
        <dbReference type="HAMAP-Rule" id="MF_00315"/>
    </source>
</evidence>
<dbReference type="InterPro" id="IPR049557">
    <property type="entry name" value="Transketolase_CS"/>
</dbReference>
<dbReference type="Proteomes" id="UP000243406">
    <property type="component" value="Unassembled WGS sequence"/>
</dbReference>
<dbReference type="InterPro" id="IPR029061">
    <property type="entry name" value="THDP-binding"/>
</dbReference>
<dbReference type="CDD" id="cd02007">
    <property type="entry name" value="TPP_DXS"/>
    <property type="match status" value="1"/>
</dbReference>
<dbReference type="Pfam" id="PF13292">
    <property type="entry name" value="DXP_synthase_N"/>
    <property type="match status" value="1"/>
</dbReference>
<comment type="catalytic activity">
    <reaction evidence="10">
        <text>D-glyceraldehyde 3-phosphate + pyruvate + H(+) = 1-deoxy-D-xylulose 5-phosphate + CO2</text>
        <dbReference type="Rhea" id="RHEA:12605"/>
        <dbReference type="ChEBI" id="CHEBI:15361"/>
        <dbReference type="ChEBI" id="CHEBI:15378"/>
        <dbReference type="ChEBI" id="CHEBI:16526"/>
        <dbReference type="ChEBI" id="CHEBI:57792"/>
        <dbReference type="ChEBI" id="CHEBI:59776"/>
        <dbReference type="EC" id="2.2.1.7"/>
    </reaction>
</comment>
<name>A0A1T5CJV9_9FIRM</name>
<comment type="similarity">
    <text evidence="2 10">Belongs to the transketolase family. DXPS subfamily.</text>
</comment>
<dbReference type="PANTHER" id="PTHR43322">
    <property type="entry name" value="1-D-DEOXYXYLULOSE 5-PHOSPHATE SYNTHASE-RELATED"/>
    <property type="match status" value="1"/>
</dbReference>
<dbReference type="GO" id="GO:0016114">
    <property type="term" value="P:terpenoid biosynthetic process"/>
    <property type="evidence" value="ECO:0007669"/>
    <property type="project" value="UniProtKB-UniRule"/>
</dbReference>
<evidence type="ECO:0000256" key="2">
    <source>
        <dbReference type="ARBA" id="ARBA00011081"/>
    </source>
</evidence>
<proteinExistence type="inferred from homology"/>
<dbReference type="AlphaFoldDB" id="A0A1T5CJV9"/>
<dbReference type="Gene3D" id="3.40.50.970">
    <property type="match status" value="2"/>
</dbReference>
<gene>
    <name evidence="10" type="primary">dxs</name>
    <name evidence="12" type="ORF">SAMN02745120_2220</name>
</gene>
<reference evidence="13" key="1">
    <citation type="submission" date="2017-02" db="EMBL/GenBank/DDBJ databases">
        <authorList>
            <person name="Varghese N."/>
            <person name="Submissions S."/>
        </authorList>
    </citation>
    <scope>NUCLEOTIDE SEQUENCE [LARGE SCALE GENOMIC DNA]</scope>
    <source>
        <strain evidence="13">ATCC 35199</strain>
    </source>
</reference>
<comment type="cofactor">
    <cofactor evidence="10">
        <name>Mg(2+)</name>
        <dbReference type="ChEBI" id="CHEBI:18420"/>
    </cofactor>
    <text evidence="10">Binds 1 Mg(2+) ion per subunit.</text>
</comment>
<protein>
    <recommendedName>
        <fullName evidence="10">1-deoxy-D-xylulose-5-phosphate synthase</fullName>
        <ecNumber evidence="10">2.2.1.7</ecNumber>
    </recommendedName>
    <alternativeName>
        <fullName evidence="10">1-deoxyxylulose-5-phosphate synthase</fullName>
        <shortName evidence="10">DXP synthase</shortName>
        <shortName evidence="10">DXPS</shortName>
    </alternativeName>
</protein>
<keyword evidence="13" id="KW-1185">Reference proteome</keyword>
<evidence type="ECO:0000256" key="9">
    <source>
        <dbReference type="ARBA" id="ARBA00023229"/>
    </source>
</evidence>
<dbReference type="PANTHER" id="PTHR43322:SF5">
    <property type="entry name" value="1-DEOXY-D-XYLULOSE-5-PHOSPHATE SYNTHASE, CHLOROPLASTIC"/>
    <property type="match status" value="1"/>
</dbReference>
<feature type="binding site" evidence="10">
    <location>
        <begin position="115"/>
        <end position="117"/>
    </location>
    <ligand>
        <name>thiamine diphosphate</name>
        <dbReference type="ChEBI" id="CHEBI:58937"/>
    </ligand>
</feature>
<dbReference type="SUPFAM" id="SSF52922">
    <property type="entry name" value="TK C-terminal domain-like"/>
    <property type="match status" value="1"/>
</dbReference>
<feature type="binding site" evidence="10">
    <location>
        <position position="365"/>
    </location>
    <ligand>
        <name>thiamine diphosphate</name>
        <dbReference type="ChEBI" id="CHEBI:58937"/>
    </ligand>
</feature>
<evidence type="ECO:0000313" key="13">
    <source>
        <dbReference type="Proteomes" id="UP000243406"/>
    </source>
</evidence>
<dbReference type="EC" id="2.2.1.7" evidence="10"/>
<feature type="binding site" evidence="10">
    <location>
        <position position="286"/>
    </location>
    <ligand>
        <name>thiamine diphosphate</name>
        <dbReference type="ChEBI" id="CHEBI:58937"/>
    </ligand>
</feature>
<keyword evidence="6 10" id="KW-0460">Magnesium</keyword>
<dbReference type="Pfam" id="PF02779">
    <property type="entry name" value="Transket_pyr"/>
    <property type="match status" value="1"/>
</dbReference>
<dbReference type="GO" id="GO:0019288">
    <property type="term" value="P:isopentenyl diphosphate biosynthetic process, methylerythritol 4-phosphate pathway"/>
    <property type="evidence" value="ECO:0007669"/>
    <property type="project" value="TreeGrafter"/>
</dbReference>
<evidence type="ECO:0000256" key="3">
    <source>
        <dbReference type="ARBA" id="ARBA00011738"/>
    </source>
</evidence>
<dbReference type="SUPFAM" id="SSF52518">
    <property type="entry name" value="Thiamin diphosphate-binding fold (THDP-binding)"/>
    <property type="match status" value="1"/>
</dbReference>
<dbReference type="NCBIfam" id="NF003933">
    <property type="entry name" value="PRK05444.2-2"/>
    <property type="match status" value="1"/>
</dbReference>
<dbReference type="GO" id="GO:0009228">
    <property type="term" value="P:thiamine biosynthetic process"/>
    <property type="evidence" value="ECO:0007669"/>
    <property type="project" value="UniProtKB-UniRule"/>
</dbReference>
<feature type="binding site" evidence="10">
    <location>
        <position position="146"/>
    </location>
    <ligand>
        <name>Mg(2+)</name>
        <dbReference type="ChEBI" id="CHEBI:18420"/>
    </ligand>
</feature>
<dbReference type="HAMAP" id="MF_00315">
    <property type="entry name" value="DXP_synth"/>
    <property type="match status" value="1"/>
</dbReference>
<dbReference type="InterPro" id="IPR009014">
    <property type="entry name" value="Transketo_C/PFOR_II"/>
</dbReference>
<dbReference type="InterPro" id="IPR005475">
    <property type="entry name" value="Transketolase-like_Pyr-bd"/>
</dbReference>
<dbReference type="GO" id="GO:0030976">
    <property type="term" value="F:thiamine pyrophosphate binding"/>
    <property type="evidence" value="ECO:0007669"/>
    <property type="project" value="UniProtKB-UniRule"/>
</dbReference>
<evidence type="ECO:0000256" key="8">
    <source>
        <dbReference type="ARBA" id="ARBA00023052"/>
    </source>
</evidence>
<dbReference type="PROSITE" id="PS00801">
    <property type="entry name" value="TRANSKETOLASE_1"/>
    <property type="match status" value="1"/>
</dbReference>
<dbReference type="SMART" id="SM00861">
    <property type="entry name" value="Transket_pyr"/>
    <property type="match status" value="1"/>
</dbReference>
<dbReference type="EMBL" id="FUYN01000005">
    <property type="protein sequence ID" value="SKB59633.1"/>
    <property type="molecule type" value="Genomic_DNA"/>
</dbReference>
<feature type="binding site" evidence="10">
    <location>
        <position position="175"/>
    </location>
    <ligand>
        <name>Mg(2+)</name>
        <dbReference type="ChEBI" id="CHEBI:18420"/>
    </ligand>
</feature>
<dbReference type="Pfam" id="PF02780">
    <property type="entry name" value="Transketolase_C"/>
    <property type="match status" value="1"/>
</dbReference>